<dbReference type="EMBL" id="BK015498">
    <property type="protein sequence ID" value="DAE09952.1"/>
    <property type="molecule type" value="Genomic_DNA"/>
</dbReference>
<name>A0A8S5PTB9_9CAUD</name>
<protein>
    <submittedName>
        <fullName evidence="1">Restriction alleviation protein</fullName>
    </submittedName>
</protein>
<evidence type="ECO:0000313" key="1">
    <source>
        <dbReference type="EMBL" id="DAE09952.1"/>
    </source>
</evidence>
<dbReference type="Pfam" id="PF14354">
    <property type="entry name" value="Lar_restr_allev"/>
    <property type="match status" value="1"/>
</dbReference>
<reference evidence="1" key="1">
    <citation type="journal article" date="2021" name="Proc. Natl. Acad. Sci. U.S.A.">
        <title>A Catalog of Tens of Thousands of Viruses from Human Metagenomes Reveals Hidden Associations with Chronic Diseases.</title>
        <authorList>
            <person name="Tisza M.J."/>
            <person name="Buck C.B."/>
        </authorList>
    </citation>
    <scope>NUCLEOTIDE SEQUENCE</scope>
    <source>
        <strain evidence="1">Ct8WU9</strain>
    </source>
</reference>
<sequence>MFELKPCPFCGGKARLFVNGGVRAVCTRCYVSTRVLKDELEYASSAVELSVEAWNRRVDNG</sequence>
<proteinExistence type="predicted"/>
<accession>A0A8S5PTB9</accession>
<organism evidence="1">
    <name type="scientific">Siphoviridae sp. ct8WU9</name>
    <dbReference type="NCBI Taxonomy" id="2825364"/>
    <lineage>
        <taxon>Viruses</taxon>
        <taxon>Duplodnaviria</taxon>
        <taxon>Heunggongvirae</taxon>
        <taxon>Uroviricota</taxon>
        <taxon>Caudoviricetes</taxon>
    </lineage>
</organism>